<evidence type="ECO:0000256" key="1">
    <source>
        <dbReference type="SAM" id="SignalP"/>
    </source>
</evidence>
<protein>
    <recommendedName>
        <fullName evidence="4">Extracellular membrane protein CFEM domain-containing protein</fullName>
    </recommendedName>
</protein>
<feature type="signal peptide" evidence="1">
    <location>
        <begin position="1"/>
        <end position="19"/>
    </location>
</feature>
<keyword evidence="1" id="KW-0732">Signal</keyword>
<gene>
    <name evidence="2" type="ORF">Tdes44962_MAKER07540</name>
</gene>
<evidence type="ECO:0000313" key="3">
    <source>
        <dbReference type="Proteomes" id="UP001138500"/>
    </source>
</evidence>
<evidence type="ECO:0000313" key="2">
    <source>
        <dbReference type="EMBL" id="KAH9843283.1"/>
    </source>
</evidence>
<dbReference type="Proteomes" id="UP001138500">
    <property type="component" value="Unassembled WGS sequence"/>
</dbReference>
<comment type="caution">
    <text evidence="2">The sequence shown here is derived from an EMBL/GenBank/DDBJ whole genome shotgun (WGS) entry which is preliminary data.</text>
</comment>
<sequence length="66" mass="7051">MLHALPCLAVILLATYASATLLDKRDCTDECFQVGYSVGDNCNIYCEGNKVSSVSDARCRVAGMAC</sequence>
<dbReference type="AlphaFoldDB" id="A0A9W7SZ49"/>
<keyword evidence="3" id="KW-1185">Reference proteome</keyword>
<evidence type="ECO:0008006" key="4">
    <source>
        <dbReference type="Google" id="ProtNLM"/>
    </source>
</evidence>
<proteinExistence type="predicted"/>
<reference evidence="2 3" key="2">
    <citation type="journal article" date="2021" name="Curr. Genet.">
        <title>Genetic response to nitrogen starvation in the aggressive Eucalyptus foliar pathogen Teratosphaeria destructans.</title>
        <authorList>
            <person name="Havenga M."/>
            <person name="Wingfield B.D."/>
            <person name="Wingfield M.J."/>
            <person name="Dreyer L.L."/>
            <person name="Roets F."/>
            <person name="Aylward J."/>
        </authorList>
    </citation>
    <scope>NUCLEOTIDE SEQUENCE [LARGE SCALE GENOMIC DNA]</scope>
    <source>
        <strain evidence="2">CMW44962</strain>
    </source>
</reference>
<feature type="chain" id="PRO_5040764580" description="Extracellular membrane protein CFEM domain-containing protein" evidence="1">
    <location>
        <begin position="20"/>
        <end position="66"/>
    </location>
</feature>
<name>A0A9W7SZ49_9PEZI</name>
<organism evidence="2 3">
    <name type="scientific">Teratosphaeria destructans</name>
    <dbReference type="NCBI Taxonomy" id="418781"/>
    <lineage>
        <taxon>Eukaryota</taxon>
        <taxon>Fungi</taxon>
        <taxon>Dikarya</taxon>
        <taxon>Ascomycota</taxon>
        <taxon>Pezizomycotina</taxon>
        <taxon>Dothideomycetes</taxon>
        <taxon>Dothideomycetidae</taxon>
        <taxon>Mycosphaerellales</taxon>
        <taxon>Teratosphaeriaceae</taxon>
        <taxon>Teratosphaeria</taxon>
    </lineage>
</organism>
<dbReference type="EMBL" id="RIBY02000402">
    <property type="protein sequence ID" value="KAH9843283.1"/>
    <property type="molecule type" value="Genomic_DNA"/>
</dbReference>
<accession>A0A9W7SZ49</accession>
<reference evidence="2 3" key="1">
    <citation type="journal article" date="2018" name="IMA Fungus">
        <title>IMA Genome-F 10: Nine draft genome sequences of Claviceps purpurea s.lat., including C. arundinis, C. humidiphila, and C. cf. spartinae, pseudomolecules for the pitch canker pathogen Fusarium circinatum, draft genome of Davidsoniella eucalypti, Grosmannia galeiformis, Quambalaria eucalypti, and Teratosphaeria destructans.</title>
        <authorList>
            <person name="Wingfield B.D."/>
            <person name="Liu M."/>
            <person name="Nguyen H.D."/>
            <person name="Lane F.A."/>
            <person name="Morgan S.W."/>
            <person name="De Vos L."/>
            <person name="Wilken P.M."/>
            <person name="Duong T.A."/>
            <person name="Aylward J."/>
            <person name="Coetzee M.P."/>
            <person name="Dadej K."/>
            <person name="De Beer Z.W."/>
            <person name="Findlay W."/>
            <person name="Havenga M."/>
            <person name="Kolarik M."/>
            <person name="Menzies J.G."/>
            <person name="Naidoo K."/>
            <person name="Pochopski O."/>
            <person name="Shoukouhi P."/>
            <person name="Santana Q.C."/>
            <person name="Seifert K.A."/>
            <person name="Soal N."/>
            <person name="Steenkamp E.T."/>
            <person name="Tatham C.T."/>
            <person name="van der Nest M.A."/>
            <person name="Wingfield M.J."/>
        </authorList>
    </citation>
    <scope>NUCLEOTIDE SEQUENCE [LARGE SCALE GENOMIC DNA]</scope>
    <source>
        <strain evidence="2">CMW44962</strain>
    </source>
</reference>